<dbReference type="InterPro" id="IPR014031">
    <property type="entry name" value="Ketoacyl_synth_C"/>
</dbReference>
<evidence type="ECO:0000259" key="3">
    <source>
        <dbReference type="PROSITE" id="PS52004"/>
    </source>
</evidence>
<dbReference type="PANTHER" id="PTHR43775:SF37">
    <property type="entry name" value="SI:DKEY-61P9.11"/>
    <property type="match status" value="1"/>
</dbReference>
<protein>
    <recommendedName>
        <fullName evidence="3">Ketosynthase family 3 (KS3) domain-containing protein</fullName>
    </recommendedName>
</protein>
<feature type="non-terminal residue" evidence="4">
    <location>
        <position position="1"/>
    </location>
</feature>
<sequence length="213" mass="22972">QSIGQRANGHLLADDGICRSFDALSSGYGRADGCVALLLSITDNDNNDNEQMISVITTSIGHNGQNISLTAPNGLAQEKLLQQCLSKISEKQTIDYWEAHGTGTKIGDAIELKALQANLQDCLISTVKTHFGHSEAAAGASGLAKILLQFKYDYIPEHGSYQFLQNLQNGNLYLPIIGEEWRNDTNVLLAGISSFGISGTNAMAILQYKKSNL</sequence>
<dbReference type="PROSITE" id="PS52004">
    <property type="entry name" value="KS3_2"/>
    <property type="match status" value="1"/>
</dbReference>
<evidence type="ECO:0000313" key="5">
    <source>
        <dbReference type="Proteomes" id="UP000004810"/>
    </source>
</evidence>
<dbReference type="EMBL" id="ADBV01014098">
    <property type="protein sequence ID" value="EJW73419.1"/>
    <property type="molecule type" value="Genomic_DNA"/>
</dbReference>
<dbReference type="InterPro" id="IPR020841">
    <property type="entry name" value="PKS_Beta-ketoAc_synthase_dom"/>
</dbReference>
<evidence type="ECO:0000256" key="1">
    <source>
        <dbReference type="ARBA" id="ARBA00022450"/>
    </source>
</evidence>
<dbReference type="Proteomes" id="UP000004810">
    <property type="component" value="Unassembled WGS sequence"/>
</dbReference>
<dbReference type="GO" id="GO:0006633">
    <property type="term" value="P:fatty acid biosynthetic process"/>
    <property type="evidence" value="ECO:0007669"/>
    <property type="project" value="TreeGrafter"/>
</dbReference>
<dbReference type="SUPFAM" id="SSF53901">
    <property type="entry name" value="Thiolase-like"/>
    <property type="match status" value="1"/>
</dbReference>
<name>J9EDD1_WUCBA</name>
<dbReference type="GO" id="GO:0004312">
    <property type="term" value="F:fatty acid synthase activity"/>
    <property type="evidence" value="ECO:0007669"/>
    <property type="project" value="TreeGrafter"/>
</dbReference>
<proteinExistence type="predicted"/>
<accession>J9EDD1</accession>
<comment type="caution">
    <text evidence="4">The sequence shown here is derived from an EMBL/GenBank/DDBJ whole genome shotgun (WGS) entry which is preliminary data.</text>
</comment>
<evidence type="ECO:0000313" key="4">
    <source>
        <dbReference type="EMBL" id="EJW73419.1"/>
    </source>
</evidence>
<dbReference type="PANTHER" id="PTHR43775">
    <property type="entry name" value="FATTY ACID SYNTHASE"/>
    <property type="match status" value="1"/>
</dbReference>
<dbReference type="Pfam" id="PF02801">
    <property type="entry name" value="Ketoacyl-synt_C"/>
    <property type="match status" value="1"/>
</dbReference>
<feature type="domain" description="Ketosynthase family 3 (KS3)" evidence="3">
    <location>
        <begin position="1"/>
        <end position="208"/>
    </location>
</feature>
<dbReference type="InterPro" id="IPR050091">
    <property type="entry name" value="PKS_NRPS_Biosynth_Enz"/>
</dbReference>
<keyword evidence="2" id="KW-0597">Phosphoprotein</keyword>
<keyword evidence="1" id="KW-0596">Phosphopantetheine</keyword>
<evidence type="ECO:0000256" key="2">
    <source>
        <dbReference type="ARBA" id="ARBA00022553"/>
    </source>
</evidence>
<dbReference type="CDD" id="cd00833">
    <property type="entry name" value="PKS"/>
    <property type="match status" value="1"/>
</dbReference>
<dbReference type="AlphaFoldDB" id="J9EDD1"/>
<dbReference type="SMART" id="SM00825">
    <property type="entry name" value="PKS_KS"/>
    <property type="match status" value="1"/>
</dbReference>
<dbReference type="Gene3D" id="3.40.47.10">
    <property type="match status" value="1"/>
</dbReference>
<organism evidence="4 5">
    <name type="scientific">Wuchereria bancrofti</name>
    <dbReference type="NCBI Taxonomy" id="6293"/>
    <lineage>
        <taxon>Eukaryota</taxon>
        <taxon>Metazoa</taxon>
        <taxon>Ecdysozoa</taxon>
        <taxon>Nematoda</taxon>
        <taxon>Chromadorea</taxon>
        <taxon>Rhabditida</taxon>
        <taxon>Spirurina</taxon>
        <taxon>Spiruromorpha</taxon>
        <taxon>Filarioidea</taxon>
        <taxon>Onchocercidae</taxon>
        <taxon>Wuchereria</taxon>
    </lineage>
</organism>
<gene>
    <name evidence="4" type="ORF">WUBG_15672</name>
</gene>
<dbReference type="InterPro" id="IPR016039">
    <property type="entry name" value="Thiolase-like"/>
</dbReference>
<reference evidence="5" key="1">
    <citation type="submission" date="2012-08" db="EMBL/GenBank/DDBJ databases">
        <title>The Genome Sequence of Wuchereria bancrofti.</title>
        <authorList>
            <person name="Nutman T.B."/>
            <person name="Fink D.L."/>
            <person name="Russ C."/>
            <person name="Young S."/>
            <person name="Zeng Q."/>
            <person name="Koehrsen M."/>
            <person name="Alvarado L."/>
            <person name="Berlin A."/>
            <person name="Chapman S.B."/>
            <person name="Chen Z."/>
            <person name="Freedman E."/>
            <person name="Gellesch M."/>
            <person name="Goldberg J."/>
            <person name="Griggs A."/>
            <person name="Gujja S."/>
            <person name="Heilman E.R."/>
            <person name="Heiman D."/>
            <person name="Hepburn T."/>
            <person name="Howarth C."/>
            <person name="Jen D."/>
            <person name="Larson L."/>
            <person name="Lewis B."/>
            <person name="Mehta T."/>
            <person name="Park D."/>
            <person name="Pearson M."/>
            <person name="Roberts A."/>
            <person name="Saif S."/>
            <person name="Shea T."/>
            <person name="Shenoy N."/>
            <person name="Sisk P."/>
            <person name="Stolte C."/>
            <person name="Sykes S."/>
            <person name="Walk T."/>
            <person name="White J."/>
            <person name="Yandava C."/>
            <person name="Haas B."/>
            <person name="Henn M.R."/>
            <person name="Nusbaum C."/>
            <person name="Birren B."/>
        </authorList>
    </citation>
    <scope>NUCLEOTIDE SEQUENCE [LARGE SCALE GENOMIC DNA]</scope>
    <source>
        <strain evidence="5">NA</strain>
    </source>
</reference>